<evidence type="ECO:0000256" key="3">
    <source>
        <dbReference type="ARBA" id="ARBA00022692"/>
    </source>
</evidence>
<dbReference type="Proteomes" id="UP000002279">
    <property type="component" value="Chromosome 1"/>
</dbReference>
<dbReference type="PROSITE" id="PS00237">
    <property type="entry name" value="G_PROTEIN_RECEP_F1_1"/>
    <property type="match status" value="1"/>
</dbReference>
<accession>F7FFN8</accession>
<feature type="transmembrane region" description="Helical" evidence="10">
    <location>
        <begin position="57"/>
        <end position="76"/>
    </location>
</feature>
<keyword evidence="5 9" id="KW-0297">G-protein coupled receptor</keyword>
<dbReference type="SUPFAM" id="SSF81321">
    <property type="entry name" value="Family A G protein-coupled receptor-like"/>
    <property type="match status" value="1"/>
</dbReference>
<keyword evidence="13" id="KW-1185">Reference proteome</keyword>
<name>F7FFN8_ORNAN</name>
<dbReference type="PROSITE" id="PS50262">
    <property type="entry name" value="G_PROTEIN_RECEP_F1_2"/>
    <property type="match status" value="1"/>
</dbReference>
<evidence type="ECO:0000256" key="10">
    <source>
        <dbReference type="SAM" id="Phobius"/>
    </source>
</evidence>
<dbReference type="GO" id="GO:0007186">
    <property type="term" value="P:G protein-coupled receptor signaling pathway"/>
    <property type="evidence" value="ECO:0000318"/>
    <property type="project" value="GO_Central"/>
</dbReference>
<reference evidence="12 13" key="1">
    <citation type="journal article" date="2008" name="Nature">
        <title>Genome analysis of the platypus reveals unique signatures of evolution.</title>
        <authorList>
            <person name="Warren W.C."/>
            <person name="Hillier L.W."/>
            <person name="Marshall Graves J.A."/>
            <person name="Birney E."/>
            <person name="Ponting C.P."/>
            <person name="Grutzner F."/>
            <person name="Belov K."/>
            <person name="Miller W."/>
            <person name="Clarke L."/>
            <person name="Chinwalla A.T."/>
            <person name="Yang S.P."/>
            <person name="Heger A."/>
            <person name="Locke D.P."/>
            <person name="Miethke P."/>
            <person name="Waters P.D."/>
            <person name="Veyrunes F."/>
            <person name="Fulton L."/>
            <person name="Fulton B."/>
            <person name="Graves T."/>
            <person name="Wallis J."/>
            <person name="Puente X.S."/>
            <person name="Lopez-Otin C."/>
            <person name="Ordonez G.R."/>
            <person name="Eichler E.E."/>
            <person name="Chen L."/>
            <person name="Cheng Z."/>
            <person name="Deakin J.E."/>
            <person name="Alsop A."/>
            <person name="Thompson K."/>
            <person name="Kirby P."/>
            <person name="Papenfuss A.T."/>
            <person name="Wakefield M.J."/>
            <person name="Olender T."/>
            <person name="Lancet D."/>
            <person name="Huttley G.A."/>
            <person name="Smit A.F."/>
            <person name="Pask A."/>
            <person name="Temple-Smith P."/>
            <person name="Batzer M.A."/>
            <person name="Walker J.A."/>
            <person name="Konkel M.K."/>
            <person name="Harris R.S."/>
            <person name="Whittington C.M."/>
            <person name="Wong E.S."/>
            <person name="Gemmell N.J."/>
            <person name="Buschiazzo E."/>
            <person name="Vargas Jentzsch I.M."/>
            <person name="Merkel A."/>
            <person name="Schmitz J."/>
            <person name="Zemann A."/>
            <person name="Churakov G."/>
            <person name="Kriegs J.O."/>
            <person name="Brosius J."/>
            <person name="Murchison E.P."/>
            <person name="Sachidanandam R."/>
            <person name="Smith C."/>
            <person name="Hannon G.J."/>
            <person name="Tsend-Ayush E."/>
            <person name="McMillan D."/>
            <person name="Attenborough R."/>
            <person name="Rens W."/>
            <person name="Ferguson-Smith M."/>
            <person name="Lefevre C.M."/>
            <person name="Sharp J.A."/>
            <person name="Nicholas K.R."/>
            <person name="Ray D.A."/>
            <person name="Kube M."/>
            <person name="Reinhardt R."/>
            <person name="Pringle T.H."/>
            <person name="Taylor J."/>
            <person name="Jones R.C."/>
            <person name="Nixon B."/>
            <person name="Dacheux J.L."/>
            <person name="Niwa H."/>
            <person name="Sekita Y."/>
            <person name="Huang X."/>
            <person name="Stark A."/>
            <person name="Kheradpour P."/>
            <person name="Kellis M."/>
            <person name="Flicek P."/>
            <person name="Chen Y."/>
            <person name="Webber C."/>
            <person name="Hardison R."/>
            <person name="Nelson J."/>
            <person name="Hallsworth-Pepin K."/>
            <person name="Delehaunty K."/>
            <person name="Markovic C."/>
            <person name="Minx P."/>
            <person name="Feng Y."/>
            <person name="Kremitzki C."/>
            <person name="Mitreva M."/>
            <person name="Glasscock J."/>
            <person name="Wylie T."/>
            <person name="Wohldmann P."/>
            <person name="Thiru P."/>
            <person name="Nhan M.N."/>
            <person name="Pohl C.S."/>
            <person name="Smith S.M."/>
            <person name="Hou S."/>
            <person name="Nefedov M."/>
            <person name="de Jong P.J."/>
            <person name="Renfree M.B."/>
            <person name="Mardis E.R."/>
            <person name="Wilson R.K."/>
        </authorList>
    </citation>
    <scope>NUCLEOTIDE SEQUENCE [LARGE SCALE GENOMIC DNA]</scope>
    <source>
        <strain evidence="12 13">Glennie</strain>
    </source>
</reference>
<sequence length="318" mass="36752">PQENTSCSNWLVAEVVLKKYYLSIMYGIEFVVGLLGNITVVLAYVLHMKDWKSCNIYLFNLSLSDLAFLCTLPMLVRSYASGSWTYGVALCKSNRYILHANMYTSILFLTFISIDRYLLMKYPFREHFLQKKELAIVASAAIWILVTLEIVPILLILDPIITENSTACRDYASSGDPKSNLCYSLLLTFLGFIIPLLVMCFFYLKIAFFLKHRNQEISSTLPLEKPLTLIIMAMVIFSVLLTPYHVMRNVRIASRMDFWDETPCERAAVHAFYIITRPIAFLNSVINPVFYFLIGDNFREMLLNSVRHLFQSIKSFRR</sequence>
<dbReference type="FunCoup" id="F7FFN8">
    <property type="interactions" value="487"/>
</dbReference>
<feature type="domain" description="G-protein coupled receptors family 1 profile" evidence="11">
    <location>
        <begin position="36"/>
        <end position="291"/>
    </location>
</feature>
<feature type="transmembrane region" description="Helical" evidence="10">
    <location>
        <begin position="20"/>
        <end position="45"/>
    </location>
</feature>
<reference evidence="12" key="3">
    <citation type="submission" date="2025-09" db="UniProtKB">
        <authorList>
            <consortium name="Ensembl"/>
        </authorList>
    </citation>
    <scope>IDENTIFICATION</scope>
    <source>
        <strain evidence="12">Glennie</strain>
    </source>
</reference>
<evidence type="ECO:0000256" key="2">
    <source>
        <dbReference type="ARBA" id="ARBA00022475"/>
    </source>
</evidence>
<evidence type="ECO:0000256" key="1">
    <source>
        <dbReference type="ARBA" id="ARBA00004651"/>
    </source>
</evidence>
<dbReference type="GO" id="GO:0005886">
    <property type="term" value="C:plasma membrane"/>
    <property type="evidence" value="ECO:0000318"/>
    <property type="project" value="GO_Central"/>
</dbReference>
<feature type="transmembrane region" description="Helical" evidence="10">
    <location>
        <begin position="134"/>
        <end position="157"/>
    </location>
</feature>
<feature type="transmembrane region" description="Helical" evidence="10">
    <location>
        <begin position="227"/>
        <end position="247"/>
    </location>
</feature>
<reference evidence="12" key="2">
    <citation type="submission" date="2025-08" db="UniProtKB">
        <authorList>
            <consortium name="Ensembl"/>
        </authorList>
    </citation>
    <scope>IDENTIFICATION</scope>
    <source>
        <strain evidence="12">Glennie</strain>
    </source>
</reference>
<dbReference type="HOGENOM" id="CLU_009579_8_2_1"/>
<evidence type="ECO:0000256" key="6">
    <source>
        <dbReference type="ARBA" id="ARBA00023136"/>
    </source>
</evidence>
<dbReference type="eggNOG" id="ENOG502QVWP">
    <property type="taxonomic scope" value="Eukaryota"/>
</dbReference>
<evidence type="ECO:0000256" key="7">
    <source>
        <dbReference type="ARBA" id="ARBA00023170"/>
    </source>
</evidence>
<dbReference type="PRINTS" id="PR01157">
    <property type="entry name" value="P2YPURNOCPTR"/>
</dbReference>
<keyword evidence="2" id="KW-1003">Cell membrane</keyword>
<evidence type="ECO:0000259" key="11">
    <source>
        <dbReference type="PROSITE" id="PS50262"/>
    </source>
</evidence>
<dbReference type="InterPro" id="IPR000276">
    <property type="entry name" value="GPCR_Rhodpsn"/>
</dbReference>
<organism evidence="12 13">
    <name type="scientific">Ornithorhynchus anatinus</name>
    <name type="common">Duckbill platypus</name>
    <dbReference type="NCBI Taxonomy" id="9258"/>
    <lineage>
        <taxon>Eukaryota</taxon>
        <taxon>Metazoa</taxon>
        <taxon>Chordata</taxon>
        <taxon>Craniata</taxon>
        <taxon>Vertebrata</taxon>
        <taxon>Euteleostomi</taxon>
        <taxon>Mammalia</taxon>
        <taxon>Monotremata</taxon>
        <taxon>Ornithorhynchidae</taxon>
        <taxon>Ornithorhynchus</taxon>
    </lineage>
</organism>
<keyword evidence="6 10" id="KW-0472">Membrane</keyword>
<dbReference type="STRING" id="9258.ENSOANP00000021871"/>
<feature type="transmembrane region" description="Helical" evidence="10">
    <location>
        <begin position="267"/>
        <end position="294"/>
    </location>
</feature>
<dbReference type="OMA" id="WIFVTVE"/>
<dbReference type="Gene3D" id="1.20.1070.10">
    <property type="entry name" value="Rhodopsin 7-helix transmembrane proteins"/>
    <property type="match status" value="1"/>
</dbReference>
<dbReference type="GeneTree" id="ENSGT01150000287001"/>
<comment type="similarity">
    <text evidence="9">Belongs to the G-protein coupled receptor 1 family.</text>
</comment>
<evidence type="ECO:0000256" key="5">
    <source>
        <dbReference type="ARBA" id="ARBA00023040"/>
    </source>
</evidence>
<dbReference type="PRINTS" id="PR00237">
    <property type="entry name" value="GPCRRHODOPSN"/>
</dbReference>
<evidence type="ECO:0000313" key="13">
    <source>
        <dbReference type="Proteomes" id="UP000002279"/>
    </source>
</evidence>
<dbReference type="AlphaFoldDB" id="F7FFN8"/>
<keyword evidence="4 10" id="KW-1133">Transmembrane helix</keyword>
<evidence type="ECO:0000313" key="12">
    <source>
        <dbReference type="Ensembl" id="ENSOANP00000021871.1"/>
    </source>
</evidence>
<comment type="subcellular location">
    <subcellularLocation>
        <location evidence="1">Cell membrane</location>
        <topology evidence="1">Multi-pass membrane protein</topology>
    </subcellularLocation>
</comment>
<dbReference type="InterPro" id="IPR017452">
    <property type="entry name" value="GPCR_Rhodpsn_7TM"/>
</dbReference>
<protein>
    <recommendedName>
        <fullName evidence="11">G-protein coupled receptors family 1 profile domain-containing protein</fullName>
    </recommendedName>
</protein>
<proteinExistence type="inferred from homology"/>
<dbReference type="PANTHER" id="PTHR24231:SF14">
    <property type="entry name" value="SUCCINATE RECEPTOR 1"/>
    <property type="match status" value="1"/>
</dbReference>
<dbReference type="PANTHER" id="PTHR24231">
    <property type="entry name" value="PURINOCEPTOR-RELATED G-PROTEIN COUPLED RECEPTOR"/>
    <property type="match status" value="1"/>
</dbReference>
<dbReference type="Pfam" id="PF00001">
    <property type="entry name" value="7tm_1"/>
    <property type="match status" value="1"/>
</dbReference>
<dbReference type="InParanoid" id="F7FFN8"/>
<evidence type="ECO:0000256" key="9">
    <source>
        <dbReference type="RuleBase" id="RU000688"/>
    </source>
</evidence>
<feature type="transmembrane region" description="Helical" evidence="10">
    <location>
        <begin position="96"/>
        <end position="114"/>
    </location>
</feature>
<dbReference type="GO" id="GO:0004930">
    <property type="term" value="F:G protein-coupled receptor activity"/>
    <property type="evidence" value="ECO:0007669"/>
    <property type="project" value="UniProtKB-KW"/>
</dbReference>
<keyword evidence="8 9" id="KW-0807">Transducer</keyword>
<dbReference type="Ensembl" id="ENSOANT00000021874.2">
    <property type="protein sequence ID" value="ENSOANP00000021871.1"/>
    <property type="gene ID" value="ENSOANG00000045237.1"/>
</dbReference>
<dbReference type="GO" id="GO:0038023">
    <property type="term" value="F:signaling receptor activity"/>
    <property type="evidence" value="ECO:0000318"/>
    <property type="project" value="GO_Central"/>
</dbReference>
<keyword evidence="7 9" id="KW-0675">Receptor</keyword>
<evidence type="ECO:0000256" key="4">
    <source>
        <dbReference type="ARBA" id="ARBA00022989"/>
    </source>
</evidence>
<keyword evidence="3 9" id="KW-0812">Transmembrane</keyword>
<evidence type="ECO:0000256" key="8">
    <source>
        <dbReference type="ARBA" id="ARBA00023224"/>
    </source>
</evidence>
<feature type="transmembrane region" description="Helical" evidence="10">
    <location>
        <begin position="183"/>
        <end position="206"/>
    </location>
</feature>